<evidence type="ECO:0000256" key="1">
    <source>
        <dbReference type="SAM" id="Phobius"/>
    </source>
</evidence>
<sequence>MKKLDIVSAVIFFAAAIFYFVFTFITKEMIPSTLMINTMIIVSIIGLILAFLSKGRLKTISIIGNLLVLLLIGVLPIIIMNTR</sequence>
<dbReference type="RefSeq" id="WP_068455136.1">
    <property type="nucleotide sequence ID" value="NZ_CP147847.1"/>
</dbReference>
<gene>
    <name evidence="2" type="ORF">AAF454_00775</name>
</gene>
<keyword evidence="1" id="KW-0472">Membrane</keyword>
<protein>
    <submittedName>
        <fullName evidence="2">Uncharacterized protein</fullName>
    </submittedName>
</protein>
<keyword evidence="1" id="KW-0812">Transmembrane</keyword>
<proteinExistence type="predicted"/>
<keyword evidence="1" id="KW-1133">Transmembrane helix</keyword>
<dbReference type="EMBL" id="JBCEWA010000001">
    <property type="protein sequence ID" value="MEL5986950.1"/>
    <property type="molecule type" value="Genomic_DNA"/>
</dbReference>
<feature type="transmembrane region" description="Helical" evidence="1">
    <location>
        <begin position="59"/>
        <end position="79"/>
    </location>
</feature>
<comment type="caution">
    <text evidence="2">The sequence shown here is derived from an EMBL/GenBank/DDBJ whole genome shotgun (WGS) entry which is preliminary data.</text>
</comment>
<evidence type="ECO:0000313" key="2">
    <source>
        <dbReference type="EMBL" id="MEL5986950.1"/>
    </source>
</evidence>
<reference evidence="2 3" key="1">
    <citation type="submission" date="2024-04" db="EMBL/GenBank/DDBJ databases">
        <authorList>
            <person name="Wu Y.S."/>
            <person name="Zhang L."/>
        </authorList>
    </citation>
    <scope>NUCLEOTIDE SEQUENCE [LARGE SCALE GENOMIC DNA]</scope>
    <source>
        <strain evidence="2 3">KG-01</strain>
    </source>
</reference>
<keyword evidence="3" id="KW-1185">Reference proteome</keyword>
<organism evidence="2 3">
    <name type="scientific">Kurthia gibsonii</name>
    <dbReference type="NCBI Taxonomy" id="33946"/>
    <lineage>
        <taxon>Bacteria</taxon>
        <taxon>Bacillati</taxon>
        <taxon>Bacillota</taxon>
        <taxon>Bacilli</taxon>
        <taxon>Bacillales</taxon>
        <taxon>Caryophanaceae</taxon>
        <taxon>Kurthia</taxon>
    </lineage>
</organism>
<name>A0ABU9LIL6_9BACL</name>
<evidence type="ECO:0000313" key="3">
    <source>
        <dbReference type="Proteomes" id="UP001398420"/>
    </source>
</evidence>
<feature type="transmembrane region" description="Helical" evidence="1">
    <location>
        <begin position="34"/>
        <end position="53"/>
    </location>
</feature>
<accession>A0ABU9LIL6</accession>
<feature type="transmembrane region" description="Helical" evidence="1">
    <location>
        <begin position="6"/>
        <end position="25"/>
    </location>
</feature>
<dbReference type="Proteomes" id="UP001398420">
    <property type="component" value="Unassembled WGS sequence"/>
</dbReference>